<dbReference type="SUPFAM" id="SSF50729">
    <property type="entry name" value="PH domain-like"/>
    <property type="match status" value="1"/>
</dbReference>
<feature type="compositionally biased region" description="Polar residues" evidence="1">
    <location>
        <begin position="1"/>
        <end position="12"/>
    </location>
</feature>
<protein>
    <submittedName>
        <fullName evidence="2">Oidioi.mRNA.OKI2018_I69.chr1.g2907.t1.cds</fullName>
    </submittedName>
</protein>
<feature type="compositionally biased region" description="Polar residues" evidence="1">
    <location>
        <begin position="206"/>
        <end position="223"/>
    </location>
</feature>
<evidence type="ECO:0000313" key="3">
    <source>
        <dbReference type="Proteomes" id="UP001158576"/>
    </source>
</evidence>
<dbReference type="Proteomes" id="UP001158576">
    <property type="component" value="Chromosome 1"/>
</dbReference>
<evidence type="ECO:0000313" key="2">
    <source>
        <dbReference type="EMBL" id="CAG5106584.1"/>
    </source>
</evidence>
<proteinExistence type="predicted"/>
<dbReference type="EMBL" id="OU015566">
    <property type="protein sequence ID" value="CAG5106584.1"/>
    <property type="molecule type" value="Genomic_DNA"/>
</dbReference>
<evidence type="ECO:0000256" key="1">
    <source>
        <dbReference type="SAM" id="MobiDB-lite"/>
    </source>
</evidence>
<sequence length="274" mass="30882">MVLTRRTLSFRTPSMPAPKEPENEIVSYATPLRSNLARQGSVEVISDVEMTFSSSSLNRKITRAKAKKPLIRSLATMAQISRQLTMLETVDNQLKELEWRWVHLVVGDGILALSDPTTFHLQSRVSLAIAKVREVRHRGRGVLKLTLSDNTCYYLRYKDRTERRRWLGCLLQQTSIRPKNISSYPSFLPSKPAKPEPALQVRTKRSASCMTPSGNSSAEMSASDISESIISQKDLSNADQLIAEKSQRSMKRRRSAIAVFAKIPNLIKKRLSIA</sequence>
<reference evidence="2 3" key="1">
    <citation type="submission" date="2021-04" db="EMBL/GenBank/DDBJ databases">
        <authorList>
            <person name="Bliznina A."/>
        </authorList>
    </citation>
    <scope>NUCLEOTIDE SEQUENCE [LARGE SCALE GENOMIC DNA]</scope>
</reference>
<dbReference type="CDD" id="cd00821">
    <property type="entry name" value="PH"/>
    <property type="match status" value="1"/>
</dbReference>
<keyword evidence="3" id="KW-1185">Reference proteome</keyword>
<feature type="region of interest" description="Disordered" evidence="1">
    <location>
        <begin position="186"/>
        <end position="223"/>
    </location>
</feature>
<organism evidence="2 3">
    <name type="scientific">Oikopleura dioica</name>
    <name type="common">Tunicate</name>
    <dbReference type="NCBI Taxonomy" id="34765"/>
    <lineage>
        <taxon>Eukaryota</taxon>
        <taxon>Metazoa</taxon>
        <taxon>Chordata</taxon>
        <taxon>Tunicata</taxon>
        <taxon>Appendicularia</taxon>
        <taxon>Copelata</taxon>
        <taxon>Oikopleuridae</taxon>
        <taxon>Oikopleura</taxon>
    </lineage>
</organism>
<feature type="region of interest" description="Disordered" evidence="1">
    <location>
        <begin position="1"/>
        <end position="21"/>
    </location>
</feature>
<gene>
    <name evidence="2" type="ORF">OKIOD_LOCUS11672</name>
</gene>
<accession>A0ABN7SSG0</accession>
<name>A0ABN7SSG0_OIKDI</name>